<evidence type="ECO:0000256" key="2">
    <source>
        <dbReference type="ARBA" id="ARBA00022490"/>
    </source>
</evidence>
<dbReference type="Pfam" id="PF01138">
    <property type="entry name" value="RNase_PH"/>
    <property type="match status" value="2"/>
</dbReference>
<reference evidence="11 12" key="1">
    <citation type="submission" date="2018-06" db="EMBL/GenBank/DDBJ databases">
        <authorList>
            <consortium name="Pathogen Informatics"/>
            <person name="Doyle S."/>
        </authorList>
    </citation>
    <scope>NUCLEOTIDE SEQUENCE [LARGE SCALE GENOMIC DNA]</scope>
    <source>
        <strain evidence="11 12">NCTC13149</strain>
    </source>
</reference>
<dbReference type="SMART" id="SM00316">
    <property type="entry name" value="S1"/>
    <property type="match status" value="1"/>
</dbReference>
<dbReference type="Gene3D" id="3.30.230.70">
    <property type="entry name" value="GHMP Kinase, N-terminal domain"/>
    <property type="match status" value="2"/>
</dbReference>
<dbReference type="SMART" id="SM00322">
    <property type="entry name" value="KH"/>
    <property type="match status" value="1"/>
</dbReference>
<dbReference type="RefSeq" id="WP_019034568.1">
    <property type="nucleotide sequence ID" value="NZ_UGSZ01000001.1"/>
</dbReference>
<sequence>MEKIYTMELAGTELKVTVGKVAEQANGECLVQYGDTVVLVTATSSKEPREGIDFFPLSVDYEEKMYAVGKIPGGFIKREGRPSEKATLTARLIDRPLRPLFPEGYRNDVQIVATVLSVDQDHIPDIPAMIGSSIALCLSDIPFDGPTGSVQVGLVDGEYVINPNQEQREKTDINLMLSGTSSAIMMVEAGANIVSEEQMLNAILTGHEAIKEICHFIDSIVSEIGKEKSKYILFKPDQEIVDKVKDFGTDILVNAIRQKDKVLREKLTDQAKNEIRQHFEDLMEENSKDVEAAIEEIEVTEVRRGIIEEDRRPDGRKLEEIRHLSSEVGLLPRAHGSGLFTRGQTQVLSVTALGALSEEQTIDGLGDDKPKHYIHHYNFPGFSVGDTKPSRSPGRREIGHGALAERALIPVIPSIEEFPYTIRVVSEVLSSNGSSSQASVCGSTLSLMDAGVPIKAPVAGIAMGLIEEHGVTKILTDIQGLEDHFGDMDFKVAGTREGITAIQMDIKVEGIKKEILEVALERAKVARLEILDHLKTTIDKPRDHLSKYAPIIHIILIDPNKIGDVIGAGGKTINKIIEQTGVKIDIDDDGKVSVLSEDAEKAKEAISIIESIIKEVEVGDEYLGKVKKIMKFGAFVELKKGTEGLLHISEIAHERTREVGDVLHVGDQVKVKVIEINDENGKISLSRKVLLPKPKRTEKNNDHFTEHQKEKSQYSEDETKEI</sequence>
<dbReference type="FunFam" id="3.30.1370.10:FF:000001">
    <property type="entry name" value="Polyribonucleotide nucleotidyltransferase"/>
    <property type="match status" value="1"/>
</dbReference>
<evidence type="ECO:0000256" key="9">
    <source>
        <dbReference type="SAM" id="MobiDB-lite"/>
    </source>
</evidence>
<dbReference type="InterPro" id="IPR012162">
    <property type="entry name" value="PNPase"/>
</dbReference>
<dbReference type="InterPro" id="IPR012340">
    <property type="entry name" value="NA-bd_OB-fold"/>
</dbReference>
<dbReference type="InterPro" id="IPR003029">
    <property type="entry name" value="S1_domain"/>
</dbReference>
<dbReference type="SUPFAM" id="SSF54211">
    <property type="entry name" value="Ribosomal protein S5 domain 2-like"/>
    <property type="match status" value="2"/>
</dbReference>
<dbReference type="STRING" id="1122949.GCA_000378725_00683"/>
<dbReference type="InterPro" id="IPR004087">
    <property type="entry name" value="KH_dom"/>
</dbReference>
<dbReference type="GO" id="GO:0004654">
    <property type="term" value="F:polyribonucleotide nucleotidyltransferase activity"/>
    <property type="evidence" value="ECO:0007669"/>
    <property type="project" value="UniProtKB-UniRule"/>
</dbReference>
<accession>A0A379C4G7</accession>
<evidence type="ECO:0000256" key="8">
    <source>
        <dbReference type="HAMAP-Rule" id="MF_01595"/>
    </source>
</evidence>
<dbReference type="Pfam" id="PF00575">
    <property type="entry name" value="S1"/>
    <property type="match status" value="1"/>
</dbReference>
<dbReference type="HAMAP" id="MF_01595">
    <property type="entry name" value="PNPase"/>
    <property type="match status" value="1"/>
</dbReference>
<dbReference type="GO" id="GO:0006396">
    <property type="term" value="P:RNA processing"/>
    <property type="evidence" value="ECO:0007669"/>
    <property type="project" value="InterPro"/>
</dbReference>
<keyword evidence="5 8" id="KW-0479">Metal-binding</keyword>
<name>A0A379C4G7_9FIRM</name>
<evidence type="ECO:0000256" key="1">
    <source>
        <dbReference type="ARBA" id="ARBA00007404"/>
    </source>
</evidence>
<dbReference type="Gene3D" id="3.30.1370.10">
    <property type="entry name" value="K Homology domain, type 1"/>
    <property type="match status" value="1"/>
</dbReference>
<dbReference type="Pfam" id="PF03726">
    <property type="entry name" value="PNPase"/>
    <property type="match status" value="1"/>
</dbReference>
<keyword evidence="2 8" id="KW-0963">Cytoplasm</keyword>
<comment type="catalytic activity">
    <reaction evidence="8">
        <text>RNA(n+1) + phosphate = RNA(n) + a ribonucleoside 5'-diphosphate</text>
        <dbReference type="Rhea" id="RHEA:22096"/>
        <dbReference type="Rhea" id="RHEA-COMP:14527"/>
        <dbReference type="Rhea" id="RHEA-COMP:17342"/>
        <dbReference type="ChEBI" id="CHEBI:43474"/>
        <dbReference type="ChEBI" id="CHEBI:57930"/>
        <dbReference type="ChEBI" id="CHEBI:140395"/>
        <dbReference type="EC" id="2.7.7.8"/>
    </reaction>
</comment>
<dbReference type="PANTHER" id="PTHR11252:SF0">
    <property type="entry name" value="POLYRIBONUCLEOTIDE NUCLEOTIDYLTRANSFERASE 1, MITOCHONDRIAL"/>
    <property type="match status" value="1"/>
</dbReference>
<dbReference type="GO" id="GO:0000175">
    <property type="term" value="F:3'-5'-RNA exonuclease activity"/>
    <property type="evidence" value="ECO:0007669"/>
    <property type="project" value="TreeGrafter"/>
</dbReference>
<feature type="binding site" evidence="8">
    <location>
        <position position="489"/>
    </location>
    <ligand>
        <name>Mg(2+)</name>
        <dbReference type="ChEBI" id="CHEBI:18420"/>
    </ligand>
</feature>
<dbReference type="FunFam" id="3.30.230.70:FF:000002">
    <property type="entry name" value="Polyribonucleotide nucleotidyltransferase"/>
    <property type="match status" value="1"/>
</dbReference>
<evidence type="ECO:0000313" key="11">
    <source>
        <dbReference type="EMBL" id="SUB57124.1"/>
    </source>
</evidence>
<evidence type="ECO:0000256" key="7">
    <source>
        <dbReference type="ARBA" id="ARBA00022884"/>
    </source>
</evidence>
<dbReference type="SUPFAM" id="SSF55666">
    <property type="entry name" value="Ribonuclease PH domain 2-like"/>
    <property type="match status" value="2"/>
</dbReference>
<dbReference type="InterPro" id="IPR020568">
    <property type="entry name" value="Ribosomal_Su5_D2-typ_SF"/>
</dbReference>
<dbReference type="SUPFAM" id="SSF46915">
    <property type="entry name" value="Polynucleotide phosphorylase/guanosine pentaphosphate synthase (PNPase/GPSI), domain 3"/>
    <property type="match status" value="1"/>
</dbReference>
<protein>
    <recommendedName>
        <fullName evidence="8">Polyribonucleotide nucleotidyltransferase</fullName>
        <ecNumber evidence="8">2.7.7.8</ecNumber>
    </recommendedName>
    <alternativeName>
        <fullName evidence="8">Polynucleotide phosphorylase</fullName>
        <shortName evidence="8">PNPase</shortName>
    </alternativeName>
</protein>
<dbReference type="InterPro" id="IPR036345">
    <property type="entry name" value="ExoRNase_PH_dom2_sf"/>
</dbReference>
<comment type="similarity">
    <text evidence="1 8">Belongs to the polyribonucleotide nucleotidyltransferase family.</text>
</comment>
<keyword evidence="7 8" id="KW-0694">RNA-binding</keyword>
<comment type="cofactor">
    <cofactor evidence="8">
        <name>Mg(2+)</name>
        <dbReference type="ChEBI" id="CHEBI:18420"/>
    </cofactor>
</comment>
<comment type="function">
    <text evidence="8">Involved in mRNA degradation. Catalyzes the phosphorolysis of single-stranded polyribonucleotides processively in the 3'- to 5'-direction.</text>
</comment>
<evidence type="ECO:0000256" key="5">
    <source>
        <dbReference type="ARBA" id="ARBA00022723"/>
    </source>
</evidence>
<dbReference type="PROSITE" id="PS50084">
    <property type="entry name" value="KH_TYPE_1"/>
    <property type="match status" value="1"/>
</dbReference>
<evidence type="ECO:0000256" key="3">
    <source>
        <dbReference type="ARBA" id="ARBA00022679"/>
    </source>
</evidence>
<dbReference type="InterPro" id="IPR004088">
    <property type="entry name" value="KH_dom_type_1"/>
</dbReference>
<gene>
    <name evidence="8 11" type="primary">pnp</name>
    <name evidence="11" type="ORF">NCTC13149_00940</name>
</gene>
<dbReference type="FunFam" id="3.30.230.70:FF:000001">
    <property type="entry name" value="Polyribonucleotide nucleotidyltransferase"/>
    <property type="match status" value="1"/>
</dbReference>
<dbReference type="InterPro" id="IPR027408">
    <property type="entry name" value="PNPase/RNase_PH_dom_sf"/>
</dbReference>
<dbReference type="Proteomes" id="UP000255517">
    <property type="component" value="Unassembled WGS sequence"/>
</dbReference>
<dbReference type="GO" id="GO:0006402">
    <property type="term" value="P:mRNA catabolic process"/>
    <property type="evidence" value="ECO:0007669"/>
    <property type="project" value="UniProtKB-UniRule"/>
</dbReference>
<dbReference type="GO" id="GO:0005829">
    <property type="term" value="C:cytosol"/>
    <property type="evidence" value="ECO:0007669"/>
    <property type="project" value="UniProtKB-ARBA"/>
</dbReference>
<comment type="subcellular location">
    <subcellularLocation>
        <location evidence="8">Cytoplasm</location>
    </subcellularLocation>
</comment>
<evidence type="ECO:0000256" key="6">
    <source>
        <dbReference type="ARBA" id="ARBA00022842"/>
    </source>
</evidence>
<dbReference type="GO" id="GO:0003723">
    <property type="term" value="F:RNA binding"/>
    <property type="evidence" value="ECO:0007669"/>
    <property type="project" value="UniProtKB-UniRule"/>
</dbReference>
<dbReference type="FunFam" id="2.40.50.140:FF:000189">
    <property type="entry name" value="Polyribonucleotide nucleotidyltransferase, putative"/>
    <property type="match status" value="1"/>
</dbReference>
<dbReference type="Gene3D" id="2.40.50.140">
    <property type="entry name" value="Nucleic acid-binding proteins"/>
    <property type="match status" value="1"/>
</dbReference>
<dbReference type="PROSITE" id="PS50126">
    <property type="entry name" value="S1"/>
    <property type="match status" value="1"/>
</dbReference>
<keyword evidence="3 8" id="KW-0808">Transferase</keyword>
<dbReference type="EC" id="2.7.7.8" evidence="8"/>
<evidence type="ECO:0000256" key="4">
    <source>
        <dbReference type="ARBA" id="ARBA00022695"/>
    </source>
</evidence>
<dbReference type="NCBIfam" id="NF008805">
    <property type="entry name" value="PRK11824.1"/>
    <property type="match status" value="1"/>
</dbReference>
<dbReference type="InterPro" id="IPR001247">
    <property type="entry name" value="ExoRNase_PH_dom1"/>
</dbReference>
<dbReference type="InterPro" id="IPR015847">
    <property type="entry name" value="ExoRNase_PH_dom2"/>
</dbReference>
<dbReference type="SUPFAM" id="SSF50249">
    <property type="entry name" value="Nucleic acid-binding proteins"/>
    <property type="match status" value="1"/>
</dbReference>
<dbReference type="InterPro" id="IPR036456">
    <property type="entry name" value="PNPase_PH_RNA-bd_sf"/>
</dbReference>
<dbReference type="OrthoDB" id="9804305at2"/>
<keyword evidence="4 8" id="KW-0548">Nucleotidyltransferase</keyword>
<dbReference type="CDD" id="cd02393">
    <property type="entry name" value="KH-I_PNPase"/>
    <property type="match status" value="1"/>
</dbReference>
<dbReference type="SUPFAM" id="SSF54791">
    <property type="entry name" value="Eukaryotic type KH-domain (KH-domain type I)"/>
    <property type="match status" value="1"/>
</dbReference>
<dbReference type="Pfam" id="PF03725">
    <property type="entry name" value="RNase_PH_C"/>
    <property type="match status" value="1"/>
</dbReference>
<dbReference type="EMBL" id="UGSZ01000001">
    <property type="protein sequence ID" value="SUB57124.1"/>
    <property type="molecule type" value="Genomic_DNA"/>
</dbReference>
<feature type="compositionally biased region" description="Basic and acidic residues" evidence="9">
    <location>
        <begin position="695"/>
        <end position="714"/>
    </location>
</feature>
<dbReference type="CDD" id="cd11363">
    <property type="entry name" value="RNase_PH_PNPase_1"/>
    <property type="match status" value="1"/>
</dbReference>
<dbReference type="Pfam" id="PF00013">
    <property type="entry name" value="KH_1"/>
    <property type="match status" value="1"/>
</dbReference>
<dbReference type="PIRSF" id="PIRSF005499">
    <property type="entry name" value="PNPase"/>
    <property type="match status" value="1"/>
</dbReference>
<evidence type="ECO:0000259" key="10">
    <source>
        <dbReference type="PROSITE" id="PS50126"/>
    </source>
</evidence>
<proteinExistence type="inferred from homology"/>
<keyword evidence="6 8" id="KW-0460">Magnesium</keyword>
<feature type="region of interest" description="Disordered" evidence="9">
    <location>
        <begin position="692"/>
        <end position="722"/>
    </location>
</feature>
<dbReference type="CDD" id="cd11364">
    <property type="entry name" value="RNase_PH_PNPase_2"/>
    <property type="match status" value="1"/>
</dbReference>
<feature type="binding site" evidence="8">
    <location>
        <position position="483"/>
    </location>
    <ligand>
        <name>Mg(2+)</name>
        <dbReference type="ChEBI" id="CHEBI:18420"/>
    </ligand>
</feature>
<dbReference type="InterPro" id="IPR036612">
    <property type="entry name" value="KH_dom_type_1_sf"/>
</dbReference>
<dbReference type="InterPro" id="IPR015848">
    <property type="entry name" value="PNPase_PH_RNA-bd_bac/org-type"/>
</dbReference>
<evidence type="ECO:0000313" key="12">
    <source>
        <dbReference type="Proteomes" id="UP000255517"/>
    </source>
</evidence>
<dbReference type="PANTHER" id="PTHR11252">
    <property type="entry name" value="POLYRIBONUCLEOTIDE NUCLEOTIDYLTRANSFERASE"/>
    <property type="match status" value="1"/>
</dbReference>
<dbReference type="AlphaFoldDB" id="A0A379C4G7"/>
<organism evidence="11 12">
    <name type="scientific">Peptoniphilus lacrimalis</name>
    <dbReference type="NCBI Taxonomy" id="33031"/>
    <lineage>
        <taxon>Bacteria</taxon>
        <taxon>Bacillati</taxon>
        <taxon>Bacillota</taxon>
        <taxon>Tissierellia</taxon>
        <taxon>Tissierellales</taxon>
        <taxon>Peptoniphilaceae</taxon>
        <taxon>Peptoniphilus</taxon>
    </lineage>
</organism>
<dbReference type="CDD" id="cd04472">
    <property type="entry name" value="S1_PNPase"/>
    <property type="match status" value="1"/>
</dbReference>
<dbReference type="GO" id="GO:0000287">
    <property type="term" value="F:magnesium ion binding"/>
    <property type="evidence" value="ECO:0007669"/>
    <property type="project" value="UniProtKB-UniRule"/>
</dbReference>
<feature type="domain" description="S1 motif" evidence="10">
    <location>
        <begin position="619"/>
        <end position="688"/>
    </location>
</feature>
<dbReference type="NCBIfam" id="TIGR03591">
    <property type="entry name" value="polynuc_phos"/>
    <property type="match status" value="1"/>
</dbReference>